<keyword evidence="3" id="KW-0808">Transferase</keyword>
<name>A0A382JIA8_9ZZZZ</name>
<protein>
    <recommendedName>
        <fullName evidence="2">phosphoribosylglycinamide formyltransferase 1</fullName>
        <ecNumber evidence="2">2.1.2.2</ecNumber>
    </recommendedName>
</protein>
<evidence type="ECO:0000256" key="2">
    <source>
        <dbReference type="ARBA" id="ARBA00012254"/>
    </source>
</evidence>
<dbReference type="PANTHER" id="PTHR43369">
    <property type="entry name" value="PHOSPHORIBOSYLGLYCINAMIDE FORMYLTRANSFERASE"/>
    <property type="match status" value="1"/>
</dbReference>
<dbReference type="CDD" id="cd08653">
    <property type="entry name" value="FMT_core_like_3"/>
    <property type="match status" value="1"/>
</dbReference>
<evidence type="ECO:0000256" key="1">
    <source>
        <dbReference type="ARBA" id="ARBA00005054"/>
    </source>
</evidence>
<evidence type="ECO:0000256" key="3">
    <source>
        <dbReference type="ARBA" id="ARBA00022679"/>
    </source>
</evidence>
<dbReference type="PANTHER" id="PTHR43369:SF2">
    <property type="entry name" value="PHOSPHORIBOSYLGLYCINAMIDE FORMYLTRANSFERASE"/>
    <property type="match status" value="1"/>
</dbReference>
<evidence type="ECO:0000259" key="5">
    <source>
        <dbReference type="Pfam" id="PF00551"/>
    </source>
</evidence>
<keyword evidence="4" id="KW-0658">Purine biosynthesis</keyword>
<dbReference type="InterPro" id="IPR036477">
    <property type="entry name" value="Formyl_transf_N_sf"/>
</dbReference>
<dbReference type="EMBL" id="UINC01074320">
    <property type="protein sequence ID" value="SVC11395.1"/>
    <property type="molecule type" value="Genomic_DNA"/>
</dbReference>
<sequence length="269" mass="31509">MNHQLKTIVICRNDPRHMFFANKMDDITNVKALIVQSSPAFRKKIFFFPTFTRKINELYKFIRLTILNKIKNEAVFFFEQTIPKFKNKNHIIVSDINDNKLIDLINGLEPDLILTFGCGILKHDKWFKLSKYGIINLHSGIVPNYRGVDNVFWCLFNHEPNMIGSTVHFIDRSIDTGNILAQIFTPIDKNDNELTLFNKTIKHGIVAFEKVINKIVLSNNKPFGQTQMIKGHLYQEKDRSIYCDLKGMFFLIKFGLNDFTRDVKYVYYL</sequence>
<accession>A0A382JIA8</accession>
<organism evidence="6">
    <name type="scientific">marine metagenome</name>
    <dbReference type="NCBI Taxonomy" id="408172"/>
    <lineage>
        <taxon>unclassified sequences</taxon>
        <taxon>metagenomes</taxon>
        <taxon>ecological metagenomes</taxon>
    </lineage>
</organism>
<dbReference type="AlphaFoldDB" id="A0A382JIA8"/>
<gene>
    <name evidence="6" type="ORF">METZ01_LOCUS264249</name>
</gene>
<dbReference type="EC" id="2.1.2.2" evidence="2"/>
<evidence type="ECO:0000313" key="6">
    <source>
        <dbReference type="EMBL" id="SVC11395.1"/>
    </source>
</evidence>
<feature type="domain" description="Formyl transferase N-terminal" evidence="5">
    <location>
        <begin position="95"/>
        <end position="205"/>
    </location>
</feature>
<dbReference type="SUPFAM" id="SSF53328">
    <property type="entry name" value="Formyltransferase"/>
    <property type="match status" value="1"/>
</dbReference>
<reference evidence="6" key="1">
    <citation type="submission" date="2018-05" db="EMBL/GenBank/DDBJ databases">
        <authorList>
            <person name="Lanie J.A."/>
            <person name="Ng W.-L."/>
            <person name="Kazmierczak K.M."/>
            <person name="Andrzejewski T.M."/>
            <person name="Davidsen T.M."/>
            <person name="Wayne K.J."/>
            <person name="Tettelin H."/>
            <person name="Glass J.I."/>
            <person name="Rusch D."/>
            <person name="Podicherti R."/>
            <person name="Tsui H.-C.T."/>
            <person name="Winkler M.E."/>
        </authorList>
    </citation>
    <scope>NUCLEOTIDE SEQUENCE</scope>
</reference>
<dbReference type="GO" id="GO:0004644">
    <property type="term" value="F:phosphoribosylglycinamide formyltransferase activity"/>
    <property type="evidence" value="ECO:0007669"/>
    <property type="project" value="UniProtKB-EC"/>
</dbReference>
<evidence type="ECO:0000256" key="4">
    <source>
        <dbReference type="ARBA" id="ARBA00022755"/>
    </source>
</evidence>
<dbReference type="GO" id="GO:0006189">
    <property type="term" value="P:'de novo' IMP biosynthetic process"/>
    <property type="evidence" value="ECO:0007669"/>
    <property type="project" value="TreeGrafter"/>
</dbReference>
<dbReference type="Pfam" id="PF00551">
    <property type="entry name" value="Formyl_trans_N"/>
    <property type="match status" value="1"/>
</dbReference>
<dbReference type="Gene3D" id="3.40.50.170">
    <property type="entry name" value="Formyl transferase, N-terminal domain"/>
    <property type="match status" value="1"/>
</dbReference>
<dbReference type="GO" id="GO:0005829">
    <property type="term" value="C:cytosol"/>
    <property type="evidence" value="ECO:0007669"/>
    <property type="project" value="TreeGrafter"/>
</dbReference>
<comment type="pathway">
    <text evidence="1">Purine metabolism; IMP biosynthesis via de novo pathway; N(2)-formyl-N(1)-(5-phospho-D-ribosyl)glycinamide from N(1)-(5-phospho-D-ribosyl)glycinamide (10-formyl THF route): step 1/1.</text>
</comment>
<dbReference type="InterPro" id="IPR002376">
    <property type="entry name" value="Formyl_transf_N"/>
</dbReference>
<proteinExistence type="predicted"/>